<dbReference type="EMBL" id="CAACVG010002094">
    <property type="protein sequence ID" value="VEN36053.1"/>
    <property type="molecule type" value="Genomic_DNA"/>
</dbReference>
<evidence type="ECO:0000313" key="3">
    <source>
        <dbReference type="Proteomes" id="UP000410492"/>
    </source>
</evidence>
<proteinExistence type="predicted"/>
<organism evidence="2 3">
    <name type="scientific">Callosobruchus maculatus</name>
    <name type="common">Southern cowpea weevil</name>
    <name type="synonym">Pulse bruchid</name>
    <dbReference type="NCBI Taxonomy" id="64391"/>
    <lineage>
        <taxon>Eukaryota</taxon>
        <taxon>Metazoa</taxon>
        <taxon>Ecdysozoa</taxon>
        <taxon>Arthropoda</taxon>
        <taxon>Hexapoda</taxon>
        <taxon>Insecta</taxon>
        <taxon>Pterygota</taxon>
        <taxon>Neoptera</taxon>
        <taxon>Endopterygota</taxon>
        <taxon>Coleoptera</taxon>
        <taxon>Polyphaga</taxon>
        <taxon>Cucujiformia</taxon>
        <taxon>Chrysomeloidea</taxon>
        <taxon>Chrysomelidae</taxon>
        <taxon>Bruchinae</taxon>
        <taxon>Bruchini</taxon>
        <taxon>Callosobruchus</taxon>
    </lineage>
</organism>
<keyword evidence="3" id="KW-1185">Reference proteome</keyword>
<feature type="region of interest" description="Disordered" evidence="1">
    <location>
        <begin position="23"/>
        <end position="48"/>
    </location>
</feature>
<dbReference type="AlphaFoldDB" id="A0A653BKD3"/>
<sequence length="116" mass="13013">MQLPVTPPIAAAPYILPGVTKHSKIAKASQSSDGEEGESPPWKMKPHRTYERVSGGHSAFLEEIQEPSTSAPVIPQTRPSKGVKRRKRLSPDADILYEQLKFIKRCWKRDHPYGIP</sequence>
<evidence type="ECO:0000256" key="1">
    <source>
        <dbReference type="SAM" id="MobiDB-lite"/>
    </source>
</evidence>
<accession>A0A653BKD3</accession>
<gene>
    <name evidence="2" type="ORF">CALMAC_LOCUS1775</name>
</gene>
<evidence type="ECO:0000313" key="2">
    <source>
        <dbReference type="EMBL" id="VEN36053.1"/>
    </source>
</evidence>
<protein>
    <submittedName>
        <fullName evidence="2">Uncharacterized protein</fullName>
    </submittedName>
</protein>
<dbReference type="Proteomes" id="UP000410492">
    <property type="component" value="Unassembled WGS sequence"/>
</dbReference>
<feature type="region of interest" description="Disordered" evidence="1">
    <location>
        <begin position="67"/>
        <end position="87"/>
    </location>
</feature>
<reference evidence="2 3" key="1">
    <citation type="submission" date="2019-01" db="EMBL/GenBank/DDBJ databases">
        <authorList>
            <person name="Sayadi A."/>
        </authorList>
    </citation>
    <scope>NUCLEOTIDE SEQUENCE [LARGE SCALE GENOMIC DNA]</scope>
</reference>
<name>A0A653BKD3_CALMS</name>